<name>A0A0K0GQ80_XANOP</name>
<dbReference type="AlphaFoldDB" id="A0A0K0GQ80"/>
<protein>
    <submittedName>
        <fullName evidence="1">Uncharacterized protein</fullName>
    </submittedName>
</protein>
<accession>A0A0K0GQ80</accession>
<sequence length="41" mass="4363">MVHADSEHRPRPPGGYAVVLLAALSKALRVIESSSVADKPH</sequence>
<dbReference type="Proteomes" id="UP000001740">
    <property type="component" value="Chromosome"/>
</dbReference>
<evidence type="ECO:0000313" key="2">
    <source>
        <dbReference type="Proteomes" id="UP000001740"/>
    </source>
</evidence>
<dbReference type="HOGENOM" id="CLU_3278822_0_0_6"/>
<organism evidence="1 2">
    <name type="scientific">Xanthomonas oryzae pv. oryzae (strain PXO99A)</name>
    <dbReference type="NCBI Taxonomy" id="360094"/>
    <lineage>
        <taxon>Bacteria</taxon>
        <taxon>Pseudomonadati</taxon>
        <taxon>Pseudomonadota</taxon>
        <taxon>Gammaproteobacteria</taxon>
        <taxon>Lysobacterales</taxon>
        <taxon>Lysobacteraceae</taxon>
        <taxon>Xanthomonas</taxon>
    </lineage>
</organism>
<evidence type="ECO:0000313" key="1">
    <source>
        <dbReference type="EMBL" id="ACD61089.1"/>
    </source>
</evidence>
<gene>
    <name evidence="1" type="ordered locus">PXO_05756</name>
</gene>
<proteinExistence type="predicted"/>
<dbReference type="KEGG" id="xop:PXO_05756"/>
<reference evidence="1 2" key="1">
    <citation type="journal article" date="2008" name="BMC Genomics">
        <title>Genome sequence and rapid evolution of the rice pathogen Xanthomonas oryzae pv. oryzae PXO99A.</title>
        <authorList>
            <person name="Salzberg S.L."/>
            <person name="Sommer D.D."/>
            <person name="Schatz M.C."/>
            <person name="Phillippy A.M."/>
            <person name="Rabinowicz P.D."/>
            <person name="Tsuge S."/>
            <person name="Furutani A."/>
            <person name="Ochiai H."/>
            <person name="Delcher A.L."/>
            <person name="Kelley D."/>
            <person name="Madupu R."/>
            <person name="Puiu D."/>
            <person name="Radune D."/>
            <person name="Shumway M."/>
            <person name="Trapnell C."/>
            <person name="Aparna G."/>
            <person name="Jha G."/>
            <person name="Pandey A."/>
            <person name="Patil P.B."/>
            <person name="Ishihara H."/>
            <person name="Meyer D.F."/>
            <person name="Szurek B."/>
            <person name="Verdier V."/>
            <person name="Koebnik R."/>
            <person name="Dow J.M."/>
            <person name="Ryan R.P."/>
            <person name="Hirata H."/>
            <person name="Tsuyumu S."/>
            <person name="Won Lee S."/>
            <person name="Seo Y.S."/>
            <person name="Sriariyanum M."/>
            <person name="Ronald P.C."/>
            <person name="Sonti R.V."/>
            <person name="Van Sluys M.A."/>
            <person name="Leach J.E."/>
            <person name="White F.F."/>
            <person name="Bogdanove A.J."/>
        </authorList>
    </citation>
    <scope>NUCLEOTIDE SEQUENCE [LARGE SCALE GENOMIC DNA]</scope>
    <source>
        <strain evidence="1 2">PXO99A</strain>
    </source>
</reference>
<dbReference type="EMBL" id="CP000967">
    <property type="protein sequence ID" value="ACD61089.1"/>
    <property type="molecule type" value="Genomic_DNA"/>
</dbReference>